<gene>
    <name evidence="2" type="ORF">S01H1_28210</name>
</gene>
<organism evidence="2">
    <name type="scientific">marine sediment metagenome</name>
    <dbReference type="NCBI Taxonomy" id="412755"/>
    <lineage>
        <taxon>unclassified sequences</taxon>
        <taxon>metagenomes</taxon>
        <taxon>ecological metagenomes</taxon>
    </lineage>
</organism>
<evidence type="ECO:0000259" key="1">
    <source>
        <dbReference type="Pfam" id="PF17147"/>
    </source>
</evidence>
<feature type="domain" description="Pyruvate:ferredoxin oxidoreductase core" evidence="1">
    <location>
        <begin position="2"/>
        <end position="56"/>
    </location>
</feature>
<accession>X0U5C9</accession>
<dbReference type="Pfam" id="PF17147">
    <property type="entry name" value="PFOR_II"/>
    <property type="match status" value="1"/>
</dbReference>
<dbReference type="AlphaFoldDB" id="X0U5C9"/>
<reference evidence="2" key="1">
    <citation type="journal article" date="2014" name="Front. Microbiol.">
        <title>High frequency of phylogenetically diverse reductive dehalogenase-homologous genes in deep subseafloor sedimentary metagenomes.</title>
        <authorList>
            <person name="Kawai M."/>
            <person name="Futagami T."/>
            <person name="Toyoda A."/>
            <person name="Takaki Y."/>
            <person name="Nishi S."/>
            <person name="Hori S."/>
            <person name="Arai W."/>
            <person name="Tsubouchi T."/>
            <person name="Morono Y."/>
            <person name="Uchiyama I."/>
            <person name="Ito T."/>
            <person name="Fujiyama A."/>
            <person name="Inagaki F."/>
            <person name="Takami H."/>
        </authorList>
    </citation>
    <scope>NUCLEOTIDE SEQUENCE</scope>
    <source>
        <strain evidence="2">Expedition CK06-06</strain>
    </source>
</reference>
<dbReference type="EMBL" id="BARS01017223">
    <property type="protein sequence ID" value="GAF95577.1"/>
    <property type="molecule type" value="Genomic_DNA"/>
</dbReference>
<name>X0U5C9_9ZZZZ</name>
<dbReference type="SUPFAM" id="SSF52922">
    <property type="entry name" value="TK C-terminal domain-like"/>
    <property type="match status" value="1"/>
</dbReference>
<feature type="non-terminal residue" evidence="2">
    <location>
        <position position="1"/>
    </location>
</feature>
<dbReference type="Gene3D" id="3.40.50.920">
    <property type="match status" value="1"/>
</dbReference>
<dbReference type="InterPro" id="IPR009014">
    <property type="entry name" value="Transketo_C/PFOR_II"/>
</dbReference>
<evidence type="ECO:0000313" key="2">
    <source>
        <dbReference type="EMBL" id="GAF95577.1"/>
    </source>
</evidence>
<comment type="caution">
    <text evidence="2">The sequence shown here is derived from an EMBL/GenBank/DDBJ whole genome shotgun (WGS) entry which is preliminary data.</text>
</comment>
<sequence length="83" mass="8970">ANKKAIAVLDRSLSFGAQVNPLYLEVIAALSTQGCAPKLVNYVYGLGGRDTVPAQICEIYQELIRIDSEGITGSILRYVAVRD</sequence>
<proteinExistence type="predicted"/>
<dbReference type="InterPro" id="IPR033412">
    <property type="entry name" value="PFOR_II"/>
</dbReference>
<protein>
    <recommendedName>
        <fullName evidence="1">Pyruvate:ferredoxin oxidoreductase core domain-containing protein</fullName>
    </recommendedName>
</protein>